<evidence type="ECO:0000313" key="12">
    <source>
        <dbReference type="Proteomes" id="UP001501586"/>
    </source>
</evidence>
<reference evidence="12" key="1">
    <citation type="journal article" date="2019" name="Int. J. Syst. Evol. Microbiol.">
        <title>The Global Catalogue of Microorganisms (GCM) 10K type strain sequencing project: providing services to taxonomists for standard genome sequencing and annotation.</title>
        <authorList>
            <consortium name="The Broad Institute Genomics Platform"/>
            <consortium name="The Broad Institute Genome Sequencing Center for Infectious Disease"/>
            <person name="Wu L."/>
            <person name="Ma J."/>
        </authorList>
    </citation>
    <scope>NUCLEOTIDE SEQUENCE [LARGE SCALE GENOMIC DNA]</scope>
    <source>
        <strain evidence="12">JCM 17458</strain>
    </source>
</reference>
<evidence type="ECO:0000256" key="9">
    <source>
        <dbReference type="ARBA" id="ARBA00023136"/>
    </source>
</evidence>
<evidence type="ECO:0000256" key="8">
    <source>
        <dbReference type="ARBA" id="ARBA00022989"/>
    </source>
</evidence>
<dbReference type="RefSeq" id="WP_236864203.1">
    <property type="nucleotide sequence ID" value="NZ_BAABAZ010000005.1"/>
</dbReference>
<keyword evidence="3" id="KW-0337">GPI-anchor biosynthesis</keyword>
<dbReference type="PANTHER" id="PTHR12468">
    <property type="entry name" value="GPI MANNOSYLTRANSFERASE 2"/>
    <property type="match status" value="1"/>
</dbReference>
<dbReference type="EMBL" id="BAABAZ010000005">
    <property type="protein sequence ID" value="GAA4284086.1"/>
    <property type="molecule type" value="Genomic_DNA"/>
</dbReference>
<organism evidence="11 12">
    <name type="scientific">Brevibacterium daeguense</name>
    <dbReference type="NCBI Taxonomy" id="909936"/>
    <lineage>
        <taxon>Bacteria</taxon>
        <taxon>Bacillati</taxon>
        <taxon>Actinomycetota</taxon>
        <taxon>Actinomycetes</taxon>
        <taxon>Micrococcales</taxon>
        <taxon>Brevibacteriaceae</taxon>
        <taxon>Brevibacterium</taxon>
    </lineage>
</organism>
<evidence type="ECO:0000313" key="11">
    <source>
        <dbReference type="EMBL" id="GAA4284086.1"/>
    </source>
</evidence>
<feature type="transmembrane region" description="Helical" evidence="10">
    <location>
        <begin position="147"/>
        <end position="168"/>
    </location>
</feature>
<keyword evidence="6 10" id="KW-0812">Transmembrane</keyword>
<dbReference type="Proteomes" id="UP001501586">
    <property type="component" value="Unassembled WGS sequence"/>
</dbReference>
<evidence type="ECO:0000256" key="7">
    <source>
        <dbReference type="ARBA" id="ARBA00022824"/>
    </source>
</evidence>
<keyword evidence="9 10" id="KW-0472">Membrane</keyword>
<evidence type="ECO:0000256" key="10">
    <source>
        <dbReference type="SAM" id="Phobius"/>
    </source>
</evidence>
<comment type="caution">
    <text evidence="11">The sequence shown here is derived from an EMBL/GenBank/DDBJ whole genome shotgun (WGS) entry which is preliminary data.</text>
</comment>
<accession>A0ABP8EJJ0</accession>
<dbReference type="PANTHER" id="PTHR12468:SF2">
    <property type="entry name" value="GPI MANNOSYLTRANSFERASE 2"/>
    <property type="match status" value="1"/>
</dbReference>
<feature type="transmembrane region" description="Helical" evidence="10">
    <location>
        <begin position="177"/>
        <end position="198"/>
    </location>
</feature>
<feature type="transmembrane region" description="Helical" evidence="10">
    <location>
        <begin position="396"/>
        <end position="414"/>
    </location>
</feature>
<evidence type="ECO:0000256" key="4">
    <source>
        <dbReference type="ARBA" id="ARBA00022676"/>
    </source>
</evidence>
<evidence type="ECO:0000256" key="6">
    <source>
        <dbReference type="ARBA" id="ARBA00022692"/>
    </source>
</evidence>
<name>A0ABP8EJJ0_9MICO</name>
<dbReference type="InterPro" id="IPR007315">
    <property type="entry name" value="PIG-V/Gpi18"/>
</dbReference>
<comment type="subcellular location">
    <subcellularLocation>
        <location evidence="1">Endoplasmic reticulum membrane</location>
        <topology evidence="1">Multi-pass membrane protein</topology>
    </subcellularLocation>
</comment>
<proteinExistence type="predicted"/>
<sequence>MSTDMSSGSQQTVPELLPEYDLAPRAAPGIFDSARWRRWLRELLFLPVWLQALAVYLVSRLVSVGIMAAVVRRQELSPWTTGARTSLNDFLNFWDAAWYQRIADEGYPSELPRGVEGEVLQNQWAFYPLHPWIVRDISDLTGIDYQVISPIFATLCGAAAAVVVLVLFRRHTTPGRALFGLAVLFFFPASAIFSTGYAESLTLLLQALALLLVIERRYLLAIPVVFLMDLSRPIGVAFSFFMLIHLIDRFLRRRTIPYPAGEVVRSWALGVLSCAAALVHPLLAWIRTGTLTAYTDTEAAWSGGHTRIIVQWFARAEDLVGPFGPLLLFGTIALVLALIYSPAGRQMGRTLQHFCLAYGIYILLFFNPQTSTLRLLLPMFPIALALAFSRSWAYRVVLLAAFTLFQVIWVAYLWHFTPPSDLPP</sequence>
<feature type="transmembrane region" description="Helical" evidence="10">
    <location>
        <begin position="218"/>
        <end position="246"/>
    </location>
</feature>
<comment type="pathway">
    <text evidence="2">Glycolipid biosynthesis; glycosylphosphatidylinositol-anchor biosynthesis.</text>
</comment>
<protein>
    <recommendedName>
        <fullName evidence="13">Mannosyltransferase PIG-V</fullName>
    </recommendedName>
</protein>
<evidence type="ECO:0008006" key="13">
    <source>
        <dbReference type="Google" id="ProtNLM"/>
    </source>
</evidence>
<evidence type="ECO:0000256" key="2">
    <source>
        <dbReference type="ARBA" id="ARBA00004687"/>
    </source>
</evidence>
<keyword evidence="7" id="KW-0256">Endoplasmic reticulum</keyword>
<evidence type="ECO:0000256" key="5">
    <source>
        <dbReference type="ARBA" id="ARBA00022679"/>
    </source>
</evidence>
<keyword evidence="8 10" id="KW-1133">Transmembrane helix</keyword>
<feature type="transmembrane region" description="Helical" evidence="10">
    <location>
        <begin position="350"/>
        <end position="366"/>
    </location>
</feature>
<keyword evidence="12" id="KW-1185">Reference proteome</keyword>
<feature type="transmembrane region" description="Helical" evidence="10">
    <location>
        <begin position="267"/>
        <end position="286"/>
    </location>
</feature>
<keyword evidence="4" id="KW-0328">Glycosyltransferase</keyword>
<feature type="transmembrane region" description="Helical" evidence="10">
    <location>
        <begin position="323"/>
        <end position="343"/>
    </location>
</feature>
<evidence type="ECO:0000256" key="1">
    <source>
        <dbReference type="ARBA" id="ARBA00004477"/>
    </source>
</evidence>
<evidence type="ECO:0000256" key="3">
    <source>
        <dbReference type="ARBA" id="ARBA00022502"/>
    </source>
</evidence>
<feature type="transmembrane region" description="Helical" evidence="10">
    <location>
        <begin position="43"/>
        <end position="71"/>
    </location>
</feature>
<keyword evidence="5" id="KW-0808">Transferase</keyword>
<gene>
    <name evidence="11" type="ORF">GCM10022261_16170</name>
</gene>